<keyword evidence="1" id="KW-0812">Transmembrane</keyword>
<dbReference type="InterPro" id="IPR012843">
    <property type="entry name" value="YscD"/>
</dbReference>
<reference evidence="5" key="1">
    <citation type="journal article" date="2012" name="PLoS ONE">
        <title>Candidatus Sodalis melophagi sp. nov.: Phylogenetically Independent Comparative Model to the Tsetse Fly Symbiont Sodalis glossinidius.</title>
        <authorList>
            <person name="Chrudimsky T."/>
            <person name="Husnik F."/>
            <person name="Novakova E."/>
            <person name="Hypsa V."/>
        </authorList>
    </citation>
    <scope>NUCLEOTIDE SEQUENCE</scope>
    <source>
        <strain evidence="5">CZT</strain>
    </source>
</reference>
<dbReference type="EMBL" id="JQ003582">
    <property type="protein sequence ID" value="AFH88798.1"/>
    <property type="molecule type" value="Genomic_DNA"/>
</dbReference>
<feature type="domain" description="YscD-like Bon-like" evidence="4">
    <location>
        <begin position="202"/>
        <end position="263"/>
    </location>
</feature>
<proteinExistence type="predicted"/>
<evidence type="ECO:0000259" key="3">
    <source>
        <dbReference type="Pfam" id="PF21934"/>
    </source>
</evidence>
<keyword evidence="1" id="KW-1133">Transmembrane helix</keyword>
<dbReference type="InterPro" id="IPR053946">
    <property type="entry name" value="YscD_ppl_3rd"/>
</dbReference>
<dbReference type="Pfam" id="PF21934">
    <property type="entry name" value="Yop-YscD_ppl_3rd"/>
    <property type="match status" value="1"/>
</dbReference>
<gene>
    <name evidence="5" type="primary">ssaD</name>
</gene>
<dbReference type="InterPro" id="IPR032034">
    <property type="entry name" value="YscD_ppl_1st"/>
</dbReference>
<evidence type="ECO:0000313" key="5">
    <source>
        <dbReference type="EMBL" id="AFH88798.1"/>
    </source>
</evidence>
<keyword evidence="1" id="KW-0472">Membrane</keyword>
<name>I6PDX9_9GAMM</name>
<accession>I6PDX9</accession>
<dbReference type="AlphaFoldDB" id="I6PDX9"/>
<organism evidence="5">
    <name type="scientific">Candidatus Sodalis melophagi</name>
    <dbReference type="NCBI Taxonomy" id="1173031"/>
    <lineage>
        <taxon>Bacteria</taxon>
        <taxon>Pseudomonadati</taxon>
        <taxon>Pseudomonadota</taxon>
        <taxon>Gammaproteobacteria</taxon>
        <taxon>Enterobacterales</taxon>
        <taxon>Bruguierivoracaceae</taxon>
        <taxon>Sodalis</taxon>
    </lineage>
</organism>
<feature type="domain" description="YscD-like Bon-like" evidence="2">
    <location>
        <begin position="144"/>
        <end position="197"/>
    </location>
</feature>
<evidence type="ECO:0000259" key="2">
    <source>
        <dbReference type="Pfam" id="PF16693"/>
    </source>
</evidence>
<feature type="domain" description="YscD-like Bon-like" evidence="3">
    <location>
        <begin position="268"/>
        <end position="318"/>
    </location>
</feature>
<dbReference type="InterPro" id="IPR053947">
    <property type="entry name" value="YscD_ppl__2nd"/>
</dbReference>
<sequence>MNNQWKIRLLGGVLHGREIVLPEHGLTLGERGCDVCVPLTAVAKVALTITAGRLYADAGGASVRVNGRRHRKGDALPASGILQTAGVTLAFGSPQDCLAEMVLPTRYGALLWTGALAAVLLAAMLAGLWLNGAAWESGPGIPGRVERMLQQPGMDKVNAAWAPDGVLTLSGYCAEGAQMGGVRQRLASWGVVFRDRVVRGDLLARDVQELLQQAGYASARVRSTAPGEVSIEGNISMGQRWAAVLPQLRQILGLRRWHIENRRAIQSQAIIAALKEGGLAGEISVTPVGDAFTVSGVLDEAGRESLERLLDRLRAQFPGLAFSYQAVPASADGAQRLPSPAAGIIHSRRGIYLVLENGVRLQVGSQLPDGGEVIALTDRAIAIHYRGALINYPYDF</sequence>
<dbReference type="Pfam" id="PF16693">
    <property type="entry name" value="Yop-YscD_ppl_1st"/>
    <property type="match status" value="1"/>
</dbReference>
<evidence type="ECO:0000256" key="1">
    <source>
        <dbReference type="SAM" id="Phobius"/>
    </source>
</evidence>
<evidence type="ECO:0000259" key="4">
    <source>
        <dbReference type="Pfam" id="PF21937"/>
    </source>
</evidence>
<dbReference type="NCBIfam" id="TIGR02500">
    <property type="entry name" value="type_III_yscD"/>
    <property type="match status" value="1"/>
</dbReference>
<feature type="transmembrane region" description="Helical" evidence="1">
    <location>
        <begin position="109"/>
        <end position="130"/>
    </location>
</feature>
<protein>
    <submittedName>
        <fullName evidence="5">Putative type III secretion system protein SsaD</fullName>
    </submittedName>
</protein>
<dbReference type="Pfam" id="PF21937">
    <property type="entry name" value="Yop-YscD_ppl_2nd"/>
    <property type="match status" value="1"/>
</dbReference>